<dbReference type="EMBL" id="QSON01000017">
    <property type="protein sequence ID" value="RGI98079.1"/>
    <property type="molecule type" value="Genomic_DNA"/>
</dbReference>
<dbReference type="EMBL" id="QTJW01000021">
    <property type="protein sequence ID" value="RGD67818.1"/>
    <property type="molecule type" value="Genomic_DNA"/>
</dbReference>
<proteinExistence type="predicted"/>
<reference evidence="4 5" key="1">
    <citation type="submission" date="2018-08" db="EMBL/GenBank/DDBJ databases">
        <title>A genome reference for cultivated species of the human gut microbiota.</title>
        <authorList>
            <person name="Zou Y."/>
            <person name="Xue W."/>
            <person name="Luo G."/>
        </authorList>
    </citation>
    <scope>NUCLEOTIDE SEQUENCE [LARGE SCALE GENOMIC DNA]</scope>
    <source>
        <strain evidence="2 4">AF19-13AC</strain>
        <strain evidence="3 5">TM09-12</strain>
    </source>
</reference>
<dbReference type="GO" id="GO:0030246">
    <property type="term" value="F:carbohydrate binding"/>
    <property type="evidence" value="ECO:0007669"/>
    <property type="project" value="TreeGrafter"/>
</dbReference>
<evidence type="ECO:0000313" key="4">
    <source>
        <dbReference type="Proteomes" id="UP000261023"/>
    </source>
</evidence>
<accession>A0A374NZY1</accession>
<organism evidence="3 5">
    <name type="scientific">Hungatella hathewayi</name>
    <dbReference type="NCBI Taxonomy" id="154046"/>
    <lineage>
        <taxon>Bacteria</taxon>
        <taxon>Bacillati</taxon>
        <taxon>Bacillota</taxon>
        <taxon>Clostridia</taxon>
        <taxon>Lachnospirales</taxon>
        <taxon>Lachnospiraceae</taxon>
        <taxon>Hungatella</taxon>
    </lineage>
</organism>
<dbReference type="NCBIfam" id="NF037995">
    <property type="entry name" value="TRAP_S1"/>
    <property type="match status" value="1"/>
</dbReference>
<dbReference type="InterPro" id="IPR018389">
    <property type="entry name" value="DctP_fam"/>
</dbReference>
<dbReference type="PROSITE" id="PS51257">
    <property type="entry name" value="PROKAR_LIPOPROTEIN"/>
    <property type="match status" value="1"/>
</dbReference>
<dbReference type="Pfam" id="PF03480">
    <property type="entry name" value="DctP"/>
    <property type="match status" value="1"/>
</dbReference>
<evidence type="ECO:0000313" key="2">
    <source>
        <dbReference type="EMBL" id="RGD67818.1"/>
    </source>
</evidence>
<dbReference type="PANTHER" id="PTHR33376:SF2">
    <property type="entry name" value="DICARBOXYLATE-BINDING PERIPLASMIC PROTEIN"/>
    <property type="match status" value="1"/>
</dbReference>
<keyword evidence="1" id="KW-0732">Signal</keyword>
<evidence type="ECO:0000313" key="3">
    <source>
        <dbReference type="EMBL" id="RGI98079.1"/>
    </source>
</evidence>
<dbReference type="CDD" id="cd13671">
    <property type="entry name" value="PBP2_TRAP_SBP_like_3"/>
    <property type="match status" value="1"/>
</dbReference>
<dbReference type="InterPro" id="IPR038404">
    <property type="entry name" value="TRAP_DctP_sf"/>
</dbReference>
<dbReference type="GO" id="GO:0055085">
    <property type="term" value="P:transmembrane transport"/>
    <property type="evidence" value="ECO:0007669"/>
    <property type="project" value="InterPro"/>
</dbReference>
<gene>
    <name evidence="2" type="ORF">DWX31_25130</name>
    <name evidence="3" type="ORF">DXD79_26215</name>
</gene>
<evidence type="ECO:0000256" key="1">
    <source>
        <dbReference type="ARBA" id="ARBA00022729"/>
    </source>
</evidence>
<dbReference type="Gene3D" id="3.40.190.170">
    <property type="entry name" value="Bacterial extracellular solute-binding protein, family 7"/>
    <property type="match status" value="1"/>
</dbReference>
<dbReference type="NCBIfam" id="TIGR00787">
    <property type="entry name" value="dctP"/>
    <property type="match status" value="1"/>
</dbReference>
<dbReference type="Proteomes" id="UP000261023">
    <property type="component" value="Unassembled WGS sequence"/>
</dbReference>
<dbReference type="PIRSF" id="PIRSF006470">
    <property type="entry name" value="DctB"/>
    <property type="match status" value="1"/>
</dbReference>
<dbReference type="Proteomes" id="UP000263014">
    <property type="component" value="Unassembled WGS sequence"/>
</dbReference>
<comment type="caution">
    <text evidence="3">The sequence shown here is derived from an EMBL/GenBank/DDBJ whole genome shotgun (WGS) entry which is preliminary data.</text>
</comment>
<dbReference type="PANTHER" id="PTHR33376">
    <property type="match status" value="1"/>
</dbReference>
<dbReference type="InterPro" id="IPR004682">
    <property type="entry name" value="TRAP_DctP"/>
</dbReference>
<dbReference type="AlphaFoldDB" id="A0A374NZY1"/>
<dbReference type="GO" id="GO:0030288">
    <property type="term" value="C:outer membrane-bounded periplasmic space"/>
    <property type="evidence" value="ECO:0007669"/>
    <property type="project" value="InterPro"/>
</dbReference>
<evidence type="ECO:0000313" key="5">
    <source>
        <dbReference type="Proteomes" id="UP000263014"/>
    </source>
</evidence>
<sequence length="343" mass="38595">MAERRDCAVKIKTAALFVFAMVILAACGGRKEDQTKAVDPEFVFTYAENQAEDYPTTQGAYKFAELVEEKTGGRIVISVNAQGVLGDEKTVIEQMQFGGVDFARVSLSPLAEFVPRLNVLQMPYLYTGREHMWKVLDGEIGDDFLNSFDGSDLVALSWYDAGARNFYSSTKPITKLEDMKGMKIRVQESELMVGMMEALGATAVPMAYDKVYSALQTGIIDGAENNWPSYESTAHYEVAKYYTIDEHNRVPELQLVSQATWEKLTKEDRDIIRECAQESSRYERKLWEEREQTSEEKVRAAGCQVVELPPEEKARFQEAVTSMYGKYCAEYVDVIDAIVAAGK</sequence>
<dbReference type="OrthoDB" id="9815946at2"/>
<protein>
    <submittedName>
        <fullName evidence="3">TRAP transporter substrate-binding protein</fullName>
    </submittedName>
</protein>
<name>A0A374NZY1_9FIRM</name>